<dbReference type="Proteomes" id="UP000266258">
    <property type="component" value="Unassembled WGS sequence"/>
</dbReference>
<gene>
    <name evidence="8" type="primary">aroQ</name>
    <name evidence="9" type="ORF">CJP74_04220</name>
</gene>
<dbReference type="InterPro" id="IPR036441">
    <property type="entry name" value="DHquinase_II_sf"/>
</dbReference>
<keyword evidence="8" id="KW-0028">Amino-acid biosynthesis</keyword>
<evidence type="ECO:0000313" key="9">
    <source>
        <dbReference type="EMBL" id="RIY32591.1"/>
    </source>
</evidence>
<keyword evidence="8" id="KW-0057">Aromatic amino acid biosynthesis</keyword>
<dbReference type="GO" id="GO:0019631">
    <property type="term" value="P:quinate catabolic process"/>
    <property type="evidence" value="ECO:0007669"/>
    <property type="project" value="TreeGrafter"/>
</dbReference>
<evidence type="ECO:0000256" key="3">
    <source>
        <dbReference type="ARBA" id="ARBA00004902"/>
    </source>
</evidence>
<dbReference type="GO" id="GO:0009423">
    <property type="term" value="P:chorismate biosynthetic process"/>
    <property type="evidence" value="ECO:0007669"/>
    <property type="project" value="UniProtKB-UniRule"/>
</dbReference>
<feature type="site" description="Transition state stabilizer" evidence="8">
    <location>
        <position position="20"/>
    </location>
</feature>
<dbReference type="AlphaFoldDB" id="A0A3A1Y557"/>
<comment type="similarity">
    <text evidence="4 8">Belongs to the type-II 3-dehydroquinase family.</text>
</comment>
<feature type="binding site" evidence="8">
    <location>
        <position position="133"/>
    </location>
    <ligand>
        <name>substrate</name>
    </ligand>
</feature>
<comment type="function">
    <text evidence="2 8">Catalyzes a trans-dehydration via an enolate intermediate.</text>
</comment>
<dbReference type="GO" id="GO:0008652">
    <property type="term" value="P:amino acid biosynthetic process"/>
    <property type="evidence" value="ECO:0007669"/>
    <property type="project" value="UniProtKB-KW"/>
</dbReference>
<comment type="caution">
    <text evidence="9">The sequence shown here is derived from an EMBL/GenBank/DDBJ whole genome shotgun (WGS) entry which is preliminary data.</text>
</comment>
<sequence length="202" mass="23337">MKTLRFFVLNGPNLNLLGYREPEKYGTVTLEQINKELKTTLAEHFIAKAKNSEEIKFILERSLEKNAQEFADISVNFKVHTSFEFEVVESEQSYNVQLHFHQTNNEHELITTLHKSFFDRLEDPEVEDYFIINPAAFGHTSVALRDALLGVEARFVEVHLSNIHKREAFRHHTYLQDIAQGVICGLGAKGYILALNYWLDAL</sequence>
<comment type="pathway">
    <text evidence="3 8">Metabolic intermediate biosynthesis; chorismate biosynthesis; chorismate from D-erythrose 4-phosphate and phosphoenolpyruvate: step 3/7.</text>
</comment>
<feature type="active site" description="Proton acceptor" evidence="8">
    <location>
        <position position="25"/>
    </location>
</feature>
<dbReference type="PANTHER" id="PTHR21272:SF3">
    <property type="entry name" value="CATABOLIC 3-DEHYDROQUINASE"/>
    <property type="match status" value="1"/>
</dbReference>
<comment type="subunit">
    <text evidence="5 8">Homododecamer.</text>
</comment>
<dbReference type="PANTHER" id="PTHR21272">
    <property type="entry name" value="CATABOLIC 3-DEHYDROQUINASE"/>
    <property type="match status" value="1"/>
</dbReference>
<dbReference type="CDD" id="cd00466">
    <property type="entry name" value="DHQase_II"/>
    <property type="match status" value="1"/>
</dbReference>
<dbReference type="PROSITE" id="PS01029">
    <property type="entry name" value="DEHYDROQUINASE_II"/>
    <property type="match status" value="1"/>
</dbReference>
<dbReference type="EMBL" id="NRJH01000032">
    <property type="protein sequence ID" value="RIY32591.1"/>
    <property type="molecule type" value="Genomic_DNA"/>
</dbReference>
<dbReference type="GO" id="GO:0003855">
    <property type="term" value="F:3-dehydroquinate dehydratase activity"/>
    <property type="evidence" value="ECO:0007669"/>
    <property type="project" value="UniProtKB-UniRule"/>
</dbReference>
<proteinExistence type="inferred from homology"/>
<keyword evidence="10" id="KW-1185">Reference proteome</keyword>
<feature type="binding site" evidence="8">
    <location>
        <begin position="160"/>
        <end position="161"/>
    </location>
    <ligand>
        <name>substrate</name>
    </ligand>
</feature>
<dbReference type="UniPathway" id="UPA00053">
    <property type="reaction ID" value="UER00086"/>
</dbReference>
<accession>A0A3A1Y557</accession>
<organism evidence="9 10">
    <name type="scientific">Psittacicella melopsittaci</name>
    <dbReference type="NCBI Taxonomy" id="2028576"/>
    <lineage>
        <taxon>Bacteria</taxon>
        <taxon>Pseudomonadati</taxon>
        <taxon>Pseudomonadota</taxon>
        <taxon>Gammaproteobacteria</taxon>
        <taxon>Pasteurellales</taxon>
        <taxon>Psittacicellaceae</taxon>
        <taxon>Psittacicella</taxon>
    </lineage>
</organism>
<feature type="binding site" evidence="8">
    <location>
        <position position="139"/>
    </location>
    <ligand>
        <name>substrate</name>
    </ligand>
</feature>
<protein>
    <recommendedName>
        <fullName evidence="6 8">3-dehydroquinate dehydratase</fullName>
        <shortName evidence="8">3-dehydroquinase</shortName>
        <ecNumber evidence="6 8">4.2.1.10</ecNumber>
    </recommendedName>
    <alternativeName>
        <fullName evidence="8">Type II DHQase</fullName>
    </alternativeName>
</protein>
<feature type="active site" description="Proton donor" evidence="8">
    <location>
        <position position="159"/>
    </location>
</feature>
<evidence type="ECO:0000256" key="5">
    <source>
        <dbReference type="ARBA" id="ARBA00011193"/>
    </source>
</evidence>
<dbReference type="InterPro" id="IPR001874">
    <property type="entry name" value="DHquinase_II"/>
</dbReference>
<dbReference type="SUPFAM" id="SSF52304">
    <property type="entry name" value="Type II 3-dehydroquinate dehydratase"/>
    <property type="match status" value="2"/>
</dbReference>
<evidence type="ECO:0000256" key="7">
    <source>
        <dbReference type="ARBA" id="ARBA00023239"/>
    </source>
</evidence>
<keyword evidence="7 8" id="KW-0456">Lyase</keyword>
<feature type="binding site" evidence="8">
    <location>
        <position position="146"/>
    </location>
    <ligand>
        <name>substrate</name>
    </ligand>
</feature>
<evidence type="ECO:0000256" key="1">
    <source>
        <dbReference type="ARBA" id="ARBA00001864"/>
    </source>
</evidence>
<reference evidence="9 10" key="1">
    <citation type="submission" date="2017-08" db="EMBL/GenBank/DDBJ databases">
        <title>Reclassification of Bisgaard taxon 37 and 44.</title>
        <authorList>
            <person name="Christensen H."/>
        </authorList>
    </citation>
    <scope>NUCLEOTIDE SEQUENCE [LARGE SCALE GENOMIC DNA]</scope>
    <source>
        <strain evidence="9 10">B96_4</strain>
    </source>
</reference>
<name>A0A3A1Y557_9GAMM</name>
<evidence type="ECO:0000256" key="6">
    <source>
        <dbReference type="ARBA" id="ARBA00012060"/>
    </source>
</evidence>
<evidence type="ECO:0000256" key="4">
    <source>
        <dbReference type="ARBA" id="ARBA00011037"/>
    </source>
</evidence>
<dbReference type="InterPro" id="IPR018509">
    <property type="entry name" value="DHquinase_II_CS"/>
</dbReference>
<dbReference type="HAMAP" id="MF_00169">
    <property type="entry name" value="AroQ"/>
    <property type="match status" value="1"/>
</dbReference>
<dbReference type="EC" id="4.2.1.10" evidence="6 8"/>
<dbReference type="Gene3D" id="3.40.50.9100">
    <property type="entry name" value="Dehydroquinase, class II"/>
    <property type="match status" value="2"/>
</dbReference>
<evidence type="ECO:0000256" key="8">
    <source>
        <dbReference type="HAMAP-Rule" id="MF_00169"/>
    </source>
</evidence>
<dbReference type="Pfam" id="PF01220">
    <property type="entry name" value="DHquinase_II"/>
    <property type="match status" value="2"/>
</dbReference>
<evidence type="ECO:0000256" key="2">
    <source>
        <dbReference type="ARBA" id="ARBA00003924"/>
    </source>
</evidence>
<evidence type="ECO:0000313" key="10">
    <source>
        <dbReference type="Proteomes" id="UP000266258"/>
    </source>
</evidence>
<feature type="binding site" evidence="8">
    <location>
        <position position="170"/>
    </location>
    <ligand>
        <name>substrate</name>
    </ligand>
</feature>
<comment type="catalytic activity">
    <reaction evidence="1 8">
        <text>3-dehydroquinate = 3-dehydroshikimate + H2O</text>
        <dbReference type="Rhea" id="RHEA:21096"/>
        <dbReference type="ChEBI" id="CHEBI:15377"/>
        <dbReference type="ChEBI" id="CHEBI:16630"/>
        <dbReference type="ChEBI" id="CHEBI:32364"/>
        <dbReference type="EC" id="4.2.1.10"/>
    </reaction>
</comment>
<dbReference type="GO" id="GO:0009073">
    <property type="term" value="P:aromatic amino acid family biosynthetic process"/>
    <property type="evidence" value="ECO:0007669"/>
    <property type="project" value="UniProtKB-KW"/>
</dbReference>